<dbReference type="EMBL" id="JARJCW010000030">
    <property type="protein sequence ID" value="KAJ7209683.1"/>
    <property type="molecule type" value="Genomic_DNA"/>
</dbReference>
<protein>
    <submittedName>
        <fullName evidence="3">Pre-mRNA-splicing factor of RES complex-domain-containing protein</fullName>
    </submittedName>
</protein>
<reference evidence="3" key="1">
    <citation type="submission" date="2023-03" db="EMBL/GenBank/DDBJ databases">
        <title>Massive genome expansion in bonnet fungi (Mycena s.s.) driven by repeated elements and novel gene families across ecological guilds.</title>
        <authorList>
            <consortium name="Lawrence Berkeley National Laboratory"/>
            <person name="Harder C.B."/>
            <person name="Miyauchi S."/>
            <person name="Viragh M."/>
            <person name="Kuo A."/>
            <person name="Thoen E."/>
            <person name="Andreopoulos B."/>
            <person name="Lu D."/>
            <person name="Skrede I."/>
            <person name="Drula E."/>
            <person name="Henrissat B."/>
            <person name="Morin E."/>
            <person name="Kohler A."/>
            <person name="Barry K."/>
            <person name="LaButti K."/>
            <person name="Morin E."/>
            <person name="Salamov A."/>
            <person name="Lipzen A."/>
            <person name="Mereny Z."/>
            <person name="Hegedus B."/>
            <person name="Baldrian P."/>
            <person name="Stursova M."/>
            <person name="Weitz H."/>
            <person name="Taylor A."/>
            <person name="Grigoriev I.V."/>
            <person name="Nagy L.G."/>
            <person name="Martin F."/>
            <person name="Kauserud H."/>
        </authorList>
    </citation>
    <scope>NUCLEOTIDE SEQUENCE</scope>
    <source>
        <strain evidence="3">9144</strain>
    </source>
</reference>
<evidence type="ECO:0000313" key="4">
    <source>
        <dbReference type="Proteomes" id="UP001219525"/>
    </source>
</evidence>
<gene>
    <name evidence="3" type="ORF">GGX14DRAFT_452616</name>
</gene>
<dbReference type="Proteomes" id="UP001219525">
    <property type="component" value="Unassembled WGS sequence"/>
</dbReference>
<name>A0AAD6YCX2_9AGAR</name>
<comment type="caution">
    <text evidence="3">The sequence shown here is derived from an EMBL/GenBank/DDBJ whole genome shotgun (WGS) entry which is preliminary data.</text>
</comment>
<dbReference type="GO" id="GO:0000398">
    <property type="term" value="P:mRNA splicing, via spliceosome"/>
    <property type="evidence" value="ECO:0007669"/>
    <property type="project" value="TreeGrafter"/>
</dbReference>
<sequence>MSNMKAYLAEKYMSGPKADAILAREAPHKKKKRKGTRAPSAPPKTSLIDVDGGWGDEMMEETDDVEEAIVASDRSFKKRKVAPADEGSGWATLQPGMKDPTPPPDPDEQPQIVVEESPFVGGLLTAQELKKALPRTNVDPVATAEESALAQETVYRDSSGKKIDTKAARAEAARLKREREEKEAQKMEWGKGLVQREEAEKKKQELEKLRGTKFARYADDVDLNEELKGKELWNDPAAQFLTKKRAKGPRRPEYSGPTPAPNRFGIKPGYRWDGVDRGNGFEKKLFQKLNEKKRGGLESYQWSAEDM</sequence>
<organism evidence="3 4">
    <name type="scientific">Mycena pura</name>
    <dbReference type="NCBI Taxonomy" id="153505"/>
    <lineage>
        <taxon>Eukaryota</taxon>
        <taxon>Fungi</taxon>
        <taxon>Dikarya</taxon>
        <taxon>Basidiomycota</taxon>
        <taxon>Agaricomycotina</taxon>
        <taxon>Agaricomycetes</taxon>
        <taxon>Agaricomycetidae</taxon>
        <taxon>Agaricales</taxon>
        <taxon>Marasmiineae</taxon>
        <taxon>Mycenaceae</taxon>
        <taxon>Mycena</taxon>
    </lineage>
</organism>
<feature type="compositionally biased region" description="Basic residues" evidence="2">
    <location>
        <begin position="27"/>
        <end position="36"/>
    </location>
</feature>
<dbReference type="GO" id="GO:0005684">
    <property type="term" value="C:U2-type spliceosomal complex"/>
    <property type="evidence" value="ECO:0007669"/>
    <property type="project" value="TreeGrafter"/>
</dbReference>
<feature type="region of interest" description="Disordered" evidence="2">
    <location>
        <begin position="16"/>
        <end position="57"/>
    </location>
</feature>
<dbReference type="InterPro" id="IPR051112">
    <property type="entry name" value="CWC26_splicing_factor"/>
</dbReference>
<accession>A0AAD6YCX2</accession>
<dbReference type="PANTHER" id="PTHR31809">
    <property type="entry name" value="BUD13 HOMOLOG"/>
    <property type="match status" value="1"/>
</dbReference>
<evidence type="ECO:0000256" key="2">
    <source>
        <dbReference type="SAM" id="MobiDB-lite"/>
    </source>
</evidence>
<dbReference type="PANTHER" id="PTHR31809:SF0">
    <property type="entry name" value="BUD13 HOMOLOG"/>
    <property type="match status" value="1"/>
</dbReference>
<proteinExistence type="inferred from homology"/>
<evidence type="ECO:0000256" key="1">
    <source>
        <dbReference type="ARBA" id="ARBA00011069"/>
    </source>
</evidence>
<dbReference type="GO" id="GO:0003723">
    <property type="term" value="F:RNA binding"/>
    <property type="evidence" value="ECO:0007669"/>
    <property type="project" value="TreeGrafter"/>
</dbReference>
<evidence type="ECO:0000313" key="3">
    <source>
        <dbReference type="EMBL" id="KAJ7209683.1"/>
    </source>
</evidence>
<feature type="region of interest" description="Disordered" evidence="2">
    <location>
        <begin position="238"/>
        <end position="269"/>
    </location>
</feature>
<keyword evidence="4" id="KW-1185">Reference proteome</keyword>
<dbReference type="Pfam" id="PF09736">
    <property type="entry name" value="Bud13"/>
    <property type="match status" value="1"/>
</dbReference>
<feature type="region of interest" description="Disordered" evidence="2">
    <location>
        <begin position="72"/>
        <end position="111"/>
    </location>
</feature>
<dbReference type="GO" id="GO:0070274">
    <property type="term" value="C:RES complex"/>
    <property type="evidence" value="ECO:0007669"/>
    <property type="project" value="TreeGrafter"/>
</dbReference>
<comment type="similarity">
    <text evidence="1">Belongs to the CWC26 family.</text>
</comment>
<dbReference type="AlphaFoldDB" id="A0AAD6YCX2"/>
<dbReference type="InterPro" id="IPR018609">
    <property type="entry name" value="Bud13"/>
</dbReference>